<gene>
    <name evidence="8" type="ORF">RFI_17696</name>
</gene>
<dbReference type="PANTHER" id="PTHR43827:SF3">
    <property type="entry name" value="NADP-DEPENDENT OXIDOREDUCTASE DOMAIN-CONTAINING PROTEIN"/>
    <property type="match status" value="1"/>
</dbReference>
<evidence type="ECO:0000256" key="4">
    <source>
        <dbReference type="PIRSR" id="PIRSR000097-1"/>
    </source>
</evidence>
<feature type="binding site" evidence="5">
    <location>
        <position position="129"/>
    </location>
    <ligand>
        <name>substrate</name>
    </ligand>
</feature>
<evidence type="ECO:0000256" key="6">
    <source>
        <dbReference type="PIRSR" id="PIRSR000097-3"/>
    </source>
</evidence>
<evidence type="ECO:0000256" key="2">
    <source>
        <dbReference type="ARBA" id="ARBA00022857"/>
    </source>
</evidence>
<dbReference type="AlphaFoldDB" id="X6MZS6"/>
<organism evidence="8 9">
    <name type="scientific">Reticulomyxa filosa</name>
    <dbReference type="NCBI Taxonomy" id="46433"/>
    <lineage>
        <taxon>Eukaryota</taxon>
        <taxon>Sar</taxon>
        <taxon>Rhizaria</taxon>
        <taxon>Retaria</taxon>
        <taxon>Foraminifera</taxon>
        <taxon>Monothalamids</taxon>
        <taxon>Reticulomyxidae</taxon>
        <taxon>Reticulomyxa</taxon>
    </lineage>
</organism>
<dbReference type="OMA" id="WITTKLP"/>
<keyword evidence="9" id="KW-1185">Reference proteome</keyword>
<dbReference type="InterPro" id="IPR018170">
    <property type="entry name" value="Aldo/ket_reductase_CS"/>
</dbReference>
<dbReference type="Pfam" id="PF00248">
    <property type="entry name" value="Aldo_ket_red"/>
    <property type="match status" value="1"/>
</dbReference>
<dbReference type="OrthoDB" id="416253at2759"/>
<dbReference type="PIRSF" id="PIRSF000097">
    <property type="entry name" value="AKR"/>
    <property type="match status" value="1"/>
</dbReference>
<dbReference type="PROSITE" id="PS00063">
    <property type="entry name" value="ALDOKETO_REDUCTASE_3"/>
    <property type="match status" value="1"/>
</dbReference>
<dbReference type="InterPro" id="IPR020471">
    <property type="entry name" value="AKR"/>
</dbReference>
<dbReference type="InterPro" id="IPR036812">
    <property type="entry name" value="NAD(P)_OxRdtase_dom_sf"/>
</dbReference>
<dbReference type="CDD" id="cd19071">
    <property type="entry name" value="AKR_AKR1-5-like"/>
    <property type="match status" value="1"/>
</dbReference>
<sequence length="333" mass="38351">MTKIASETRLSKYDPSKHIVKITSDGKNFSSLPLIGFGTFQLKGEQCEGPVRYALDCGYQHIDTAQVYYNEANIGKVVSSYYQKSGNKPFLTSKLAPKIMRQSDTMIKESIRNTLKYLETESLDLFLIHWPAISGKKLTDPIHAKYRLQTWQILEEFKDKGYFKNIGVSNYEVRHVQEIVSMFEANKCKYRPSVNQIEFHPLYTRWDIIEYCRKVGIQIISYASLGGYESTLSYSEKKKQNKDTTSIEAHPLLDHKAIQSIAQHYHKSAAQILLRWCIQHGAAIIPKSSHSKRIQENFDIFDFELSQAHIAEIDKIGADNKQRKFAWNPSEIV</sequence>
<evidence type="ECO:0000256" key="1">
    <source>
        <dbReference type="ARBA" id="ARBA00007905"/>
    </source>
</evidence>
<dbReference type="GO" id="GO:0016616">
    <property type="term" value="F:oxidoreductase activity, acting on the CH-OH group of donors, NAD or NADP as acceptor"/>
    <property type="evidence" value="ECO:0007669"/>
    <property type="project" value="UniProtKB-ARBA"/>
</dbReference>
<accession>X6MZS6</accession>
<dbReference type="EMBL" id="ASPP01013569">
    <property type="protein sequence ID" value="ETO19530.1"/>
    <property type="molecule type" value="Genomic_DNA"/>
</dbReference>
<dbReference type="PRINTS" id="PR00069">
    <property type="entry name" value="ALDKETRDTASE"/>
</dbReference>
<dbReference type="Gene3D" id="3.20.20.100">
    <property type="entry name" value="NADP-dependent oxidoreductase domain"/>
    <property type="match status" value="1"/>
</dbReference>
<comment type="similarity">
    <text evidence="1">Belongs to the aldo/keto reductase family.</text>
</comment>
<dbReference type="FunFam" id="3.20.20.100:FF:000002">
    <property type="entry name" value="2,5-diketo-D-gluconic acid reductase A"/>
    <property type="match status" value="1"/>
</dbReference>
<name>X6MZS6_RETFI</name>
<protein>
    <recommendedName>
        <fullName evidence="7">NADP-dependent oxidoreductase domain-containing protein</fullName>
    </recommendedName>
</protein>
<dbReference type="PROSITE" id="PS00062">
    <property type="entry name" value="ALDOKETO_REDUCTASE_2"/>
    <property type="match status" value="1"/>
</dbReference>
<evidence type="ECO:0000313" key="8">
    <source>
        <dbReference type="EMBL" id="ETO19530.1"/>
    </source>
</evidence>
<evidence type="ECO:0000256" key="3">
    <source>
        <dbReference type="ARBA" id="ARBA00023002"/>
    </source>
</evidence>
<evidence type="ECO:0000256" key="5">
    <source>
        <dbReference type="PIRSR" id="PIRSR000097-2"/>
    </source>
</evidence>
<evidence type="ECO:0000259" key="7">
    <source>
        <dbReference type="Pfam" id="PF00248"/>
    </source>
</evidence>
<dbReference type="PANTHER" id="PTHR43827">
    <property type="entry name" value="2,5-DIKETO-D-GLUCONIC ACID REDUCTASE"/>
    <property type="match status" value="1"/>
</dbReference>
<keyword evidence="3" id="KW-0560">Oxidoreductase</keyword>
<dbReference type="InterPro" id="IPR023210">
    <property type="entry name" value="NADP_OxRdtase_dom"/>
</dbReference>
<feature type="active site" description="Proton donor" evidence="4">
    <location>
        <position position="68"/>
    </location>
</feature>
<proteinExistence type="inferred from homology"/>
<feature type="domain" description="NADP-dependent oxidoreductase" evidence="7">
    <location>
        <begin position="35"/>
        <end position="316"/>
    </location>
</feature>
<comment type="caution">
    <text evidence="8">The sequence shown here is derived from an EMBL/GenBank/DDBJ whole genome shotgun (WGS) entry which is preliminary data.</text>
</comment>
<dbReference type="SUPFAM" id="SSF51430">
    <property type="entry name" value="NAD(P)-linked oxidoreductase"/>
    <property type="match status" value="1"/>
</dbReference>
<dbReference type="Proteomes" id="UP000023152">
    <property type="component" value="Unassembled WGS sequence"/>
</dbReference>
<evidence type="ECO:0000313" key="9">
    <source>
        <dbReference type="Proteomes" id="UP000023152"/>
    </source>
</evidence>
<keyword evidence="2" id="KW-0521">NADP</keyword>
<reference evidence="8 9" key="1">
    <citation type="journal article" date="2013" name="Curr. Biol.">
        <title>The Genome of the Foraminiferan Reticulomyxa filosa.</title>
        <authorList>
            <person name="Glockner G."/>
            <person name="Hulsmann N."/>
            <person name="Schleicher M."/>
            <person name="Noegel A.A."/>
            <person name="Eichinger L."/>
            <person name="Gallinger C."/>
            <person name="Pawlowski J."/>
            <person name="Sierra R."/>
            <person name="Euteneuer U."/>
            <person name="Pillet L."/>
            <person name="Moustafa A."/>
            <person name="Platzer M."/>
            <person name="Groth M."/>
            <person name="Szafranski K."/>
            <person name="Schliwa M."/>
        </authorList>
    </citation>
    <scope>NUCLEOTIDE SEQUENCE [LARGE SCALE GENOMIC DNA]</scope>
</reference>
<feature type="site" description="Lowers pKa of active site Tyr" evidence="6">
    <location>
        <position position="94"/>
    </location>
</feature>